<dbReference type="Proteomes" id="UP001597182">
    <property type="component" value="Unassembled WGS sequence"/>
</dbReference>
<proteinExistence type="predicted"/>
<evidence type="ECO:0000313" key="4">
    <source>
        <dbReference type="Proteomes" id="UP001597182"/>
    </source>
</evidence>
<feature type="region of interest" description="Disordered" evidence="1">
    <location>
        <begin position="37"/>
        <end position="60"/>
    </location>
</feature>
<reference evidence="4" key="1">
    <citation type="journal article" date="2019" name="Int. J. Syst. Evol. Microbiol.">
        <title>The Global Catalogue of Microorganisms (GCM) 10K type strain sequencing project: providing services to taxonomists for standard genome sequencing and annotation.</title>
        <authorList>
            <consortium name="The Broad Institute Genomics Platform"/>
            <consortium name="The Broad Institute Genome Sequencing Center for Infectious Disease"/>
            <person name="Wu L."/>
            <person name="Ma J."/>
        </authorList>
    </citation>
    <scope>NUCLEOTIDE SEQUENCE [LARGE SCALE GENOMIC DNA]</scope>
    <source>
        <strain evidence="4">CCUG 49018</strain>
    </source>
</reference>
<keyword evidence="2" id="KW-0812">Transmembrane</keyword>
<evidence type="ECO:0000256" key="1">
    <source>
        <dbReference type="SAM" id="MobiDB-lite"/>
    </source>
</evidence>
<dbReference type="EMBL" id="JBHTMB010000115">
    <property type="protein sequence ID" value="MFD1234192.1"/>
    <property type="molecule type" value="Genomic_DNA"/>
</dbReference>
<feature type="transmembrane region" description="Helical" evidence="2">
    <location>
        <begin position="6"/>
        <end position="27"/>
    </location>
</feature>
<feature type="compositionally biased region" description="Basic and acidic residues" evidence="1">
    <location>
        <begin position="47"/>
        <end position="60"/>
    </location>
</feature>
<sequence length="60" mass="6458">MWEDVAVALACTGFVIAFAVVALELWTMGRLGELTGRGGTRPADFAPHPEHAPERSRPVP</sequence>
<organism evidence="3 4">
    <name type="scientific">Pseudonocardia benzenivorans</name>
    <dbReference type="NCBI Taxonomy" id="228005"/>
    <lineage>
        <taxon>Bacteria</taxon>
        <taxon>Bacillati</taxon>
        <taxon>Actinomycetota</taxon>
        <taxon>Actinomycetes</taxon>
        <taxon>Pseudonocardiales</taxon>
        <taxon>Pseudonocardiaceae</taxon>
        <taxon>Pseudonocardia</taxon>
    </lineage>
</organism>
<accession>A0ABW3VFY4</accession>
<keyword evidence="2" id="KW-1133">Transmembrane helix</keyword>
<evidence type="ECO:0000256" key="2">
    <source>
        <dbReference type="SAM" id="Phobius"/>
    </source>
</evidence>
<name>A0ABW3VFY4_9PSEU</name>
<keyword evidence="4" id="KW-1185">Reference proteome</keyword>
<keyword evidence="2" id="KW-0472">Membrane</keyword>
<dbReference type="RefSeq" id="WP_013674507.1">
    <property type="nucleotide sequence ID" value="NZ_BAABKS010000005.1"/>
</dbReference>
<gene>
    <name evidence="3" type="ORF">ACFQ34_12960</name>
</gene>
<evidence type="ECO:0000313" key="3">
    <source>
        <dbReference type="EMBL" id="MFD1234192.1"/>
    </source>
</evidence>
<comment type="caution">
    <text evidence="3">The sequence shown here is derived from an EMBL/GenBank/DDBJ whole genome shotgun (WGS) entry which is preliminary data.</text>
</comment>
<protein>
    <submittedName>
        <fullName evidence="3">Uncharacterized protein</fullName>
    </submittedName>
</protein>